<feature type="transmembrane region" description="Helical" evidence="2">
    <location>
        <begin position="73"/>
        <end position="93"/>
    </location>
</feature>
<evidence type="ECO:0000313" key="3">
    <source>
        <dbReference type="EMBL" id="OIT40723.1"/>
    </source>
</evidence>
<name>A0A314LGL9_NICAT</name>
<evidence type="ECO:0000313" key="4">
    <source>
        <dbReference type="Proteomes" id="UP000187609"/>
    </source>
</evidence>
<dbReference type="Gramene" id="OIT40723">
    <property type="protein sequence ID" value="OIT40723"/>
    <property type="gene ID" value="A4A49_51465"/>
</dbReference>
<dbReference type="AlphaFoldDB" id="A0A314LGL9"/>
<dbReference type="SMR" id="A0A314LGL9"/>
<dbReference type="STRING" id="49451.A0A314LGL9"/>
<evidence type="ECO:0000256" key="1">
    <source>
        <dbReference type="SAM" id="Coils"/>
    </source>
</evidence>
<keyword evidence="2" id="KW-0472">Membrane</keyword>
<dbReference type="Proteomes" id="UP000187609">
    <property type="component" value="Unassembled WGS sequence"/>
</dbReference>
<organism evidence="3 4">
    <name type="scientific">Nicotiana attenuata</name>
    <name type="common">Coyote tobacco</name>
    <dbReference type="NCBI Taxonomy" id="49451"/>
    <lineage>
        <taxon>Eukaryota</taxon>
        <taxon>Viridiplantae</taxon>
        <taxon>Streptophyta</taxon>
        <taxon>Embryophyta</taxon>
        <taxon>Tracheophyta</taxon>
        <taxon>Spermatophyta</taxon>
        <taxon>Magnoliopsida</taxon>
        <taxon>eudicotyledons</taxon>
        <taxon>Gunneridae</taxon>
        <taxon>Pentapetalae</taxon>
        <taxon>asterids</taxon>
        <taxon>lamiids</taxon>
        <taxon>Solanales</taxon>
        <taxon>Solanaceae</taxon>
        <taxon>Nicotianoideae</taxon>
        <taxon>Nicotianeae</taxon>
        <taxon>Nicotiana</taxon>
    </lineage>
</organism>
<keyword evidence="2" id="KW-0812">Transmembrane</keyword>
<keyword evidence="2" id="KW-1133">Transmembrane helix</keyword>
<keyword evidence="4" id="KW-1185">Reference proteome</keyword>
<dbReference type="EMBL" id="MJEQ01000006">
    <property type="protein sequence ID" value="OIT40723.1"/>
    <property type="molecule type" value="Genomic_DNA"/>
</dbReference>
<protein>
    <submittedName>
        <fullName evidence="3">Uncharacterized protein</fullName>
    </submittedName>
</protein>
<accession>A0A314LGL9</accession>
<reference evidence="3" key="1">
    <citation type="submission" date="2016-11" db="EMBL/GenBank/DDBJ databases">
        <title>The genome of Nicotiana attenuata.</title>
        <authorList>
            <person name="Xu S."/>
            <person name="Brockmoeller T."/>
            <person name="Gaquerel E."/>
            <person name="Navarro A."/>
            <person name="Kuhl H."/>
            <person name="Gase K."/>
            <person name="Ling Z."/>
            <person name="Zhou W."/>
            <person name="Kreitzer C."/>
            <person name="Stanke M."/>
            <person name="Tang H."/>
            <person name="Lyons E."/>
            <person name="Pandey P."/>
            <person name="Pandey S.P."/>
            <person name="Timmermann B."/>
            <person name="Baldwin I.T."/>
        </authorList>
    </citation>
    <scope>NUCLEOTIDE SEQUENCE [LARGE SCALE GENOMIC DNA]</scope>
    <source>
        <strain evidence="3">UT</strain>
    </source>
</reference>
<keyword evidence="1" id="KW-0175">Coiled coil</keyword>
<gene>
    <name evidence="3" type="ORF">A4A49_51465</name>
</gene>
<proteinExistence type="predicted"/>
<sequence>MLQCLGCSFPMCSELLSSPVASVISNIPKLFCPDLAWLPISSCSRCVSVVVFLSLLVSQSCPQTSLLLEMDDFIAIILVFLIYNCVILIYKLAYIPFSFRIVKLTSSIGNIISNDSSNEVIQRLEQKIIELKEKQNEEMNMMKQNQEMIQSELLQMRQLMRKYAPDASMPQSSNGTSGELIPDAYSGHGRVLQTSRMPSVAENAQPSHGITHLCPSSLLFEFSSFDFY</sequence>
<feature type="coiled-coil region" evidence="1">
    <location>
        <begin position="114"/>
        <end position="152"/>
    </location>
</feature>
<comment type="caution">
    <text evidence="3">The sequence shown here is derived from an EMBL/GenBank/DDBJ whole genome shotgun (WGS) entry which is preliminary data.</text>
</comment>
<evidence type="ECO:0000256" key="2">
    <source>
        <dbReference type="SAM" id="Phobius"/>
    </source>
</evidence>